<reference evidence="4" key="2">
    <citation type="submission" date="2023-05" db="EMBL/GenBank/DDBJ databases">
        <authorList>
            <person name="Fouks B."/>
        </authorList>
    </citation>
    <scope>NUCLEOTIDE SEQUENCE</scope>
    <source>
        <strain evidence="4">Stay&amp;Tobe</strain>
        <tissue evidence="4">Testes</tissue>
    </source>
</reference>
<keyword evidence="5" id="KW-1185">Reference proteome</keyword>
<dbReference type="GO" id="GO:0016042">
    <property type="term" value="P:lipid catabolic process"/>
    <property type="evidence" value="ECO:0007669"/>
    <property type="project" value="UniProtKB-KW"/>
</dbReference>
<evidence type="ECO:0000259" key="3">
    <source>
        <dbReference type="Pfam" id="PF00561"/>
    </source>
</evidence>
<feature type="domain" description="AB hydrolase-1" evidence="3">
    <location>
        <begin position="2"/>
        <end position="84"/>
    </location>
</feature>
<dbReference type="Pfam" id="PF00561">
    <property type="entry name" value="Abhydrolase_1"/>
    <property type="match status" value="1"/>
</dbReference>
<dbReference type="SUPFAM" id="SSF53474">
    <property type="entry name" value="alpha/beta-Hydrolases"/>
    <property type="match status" value="1"/>
</dbReference>
<dbReference type="InterPro" id="IPR029058">
    <property type="entry name" value="AB_hydrolase_fold"/>
</dbReference>
<evidence type="ECO:0000256" key="2">
    <source>
        <dbReference type="ARBA" id="ARBA00023098"/>
    </source>
</evidence>
<comment type="caution">
    <text evidence="4">The sequence shown here is derived from an EMBL/GenBank/DDBJ whole genome shotgun (WGS) entry which is preliminary data.</text>
</comment>
<accession>A0AAD8AAH4</accession>
<gene>
    <name evidence="4" type="ORF">L9F63_013354</name>
</gene>
<reference evidence="4" key="1">
    <citation type="journal article" date="2023" name="IScience">
        <title>Live-bearing cockroach genome reveals convergent evolutionary mechanisms linked to viviparity in insects and beyond.</title>
        <authorList>
            <person name="Fouks B."/>
            <person name="Harrison M.C."/>
            <person name="Mikhailova A.A."/>
            <person name="Marchal E."/>
            <person name="English S."/>
            <person name="Carruthers M."/>
            <person name="Jennings E.C."/>
            <person name="Chiamaka E.L."/>
            <person name="Frigard R.A."/>
            <person name="Pippel M."/>
            <person name="Attardo G.M."/>
            <person name="Benoit J.B."/>
            <person name="Bornberg-Bauer E."/>
            <person name="Tobe S.S."/>
        </authorList>
    </citation>
    <scope>NUCLEOTIDE SEQUENCE</scope>
    <source>
        <strain evidence="4">Stay&amp;Tobe</strain>
    </source>
</reference>
<dbReference type="Gene3D" id="3.40.50.1820">
    <property type="entry name" value="alpha/beta hydrolase"/>
    <property type="match status" value="1"/>
</dbReference>
<evidence type="ECO:0000313" key="4">
    <source>
        <dbReference type="EMBL" id="KAJ9595443.1"/>
    </source>
</evidence>
<sequence>YLLADQGYDVWLGNCRGNMYSRNHTTLSTDQDEFWNFSFHEMGIFDLPAEFKYILNVTKQDSLYYNGFSMGSPMFFALMSEKPEYNDKIKVM</sequence>
<protein>
    <recommendedName>
        <fullName evidence="3">AB hydrolase-1 domain-containing protein</fullName>
    </recommendedName>
</protein>
<proteinExistence type="predicted"/>
<evidence type="ECO:0000256" key="1">
    <source>
        <dbReference type="ARBA" id="ARBA00022963"/>
    </source>
</evidence>
<name>A0AAD8AAH4_DIPPU</name>
<feature type="non-terminal residue" evidence="4">
    <location>
        <position position="1"/>
    </location>
</feature>
<dbReference type="PANTHER" id="PTHR11005">
    <property type="entry name" value="LYSOSOMAL ACID LIPASE-RELATED"/>
    <property type="match status" value="1"/>
</dbReference>
<feature type="non-terminal residue" evidence="4">
    <location>
        <position position="92"/>
    </location>
</feature>
<dbReference type="InterPro" id="IPR000073">
    <property type="entry name" value="AB_hydrolase_1"/>
</dbReference>
<keyword evidence="1" id="KW-0442">Lipid degradation</keyword>
<organism evidence="4 5">
    <name type="scientific">Diploptera punctata</name>
    <name type="common">Pacific beetle cockroach</name>
    <dbReference type="NCBI Taxonomy" id="6984"/>
    <lineage>
        <taxon>Eukaryota</taxon>
        <taxon>Metazoa</taxon>
        <taxon>Ecdysozoa</taxon>
        <taxon>Arthropoda</taxon>
        <taxon>Hexapoda</taxon>
        <taxon>Insecta</taxon>
        <taxon>Pterygota</taxon>
        <taxon>Neoptera</taxon>
        <taxon>Polyneoptera</taxon>
        <taxon>Dictyoptera</taxon>
        <taxon>Blattodea</taxon>
        <taxon>Blaberoidea</taxon>
        <taxon>Blaberidae</taxon>
        <taxon>Diplopterinae</taxon>
        <taxon>Diploptera</taxon>
    </lineage>
</organism>
<evidence type="ECO:0000313" key="5">
    <source>
        <dbReference type="Proteomes" id="UP001233999"/>
    </source>
</evidence>
<keyword evidence="2" id="KW-0443">Lipid metabolism</keyword>
<dbReference type="EMBL" id="JASPKZ010002337">
    <property type="protein sequence ID" value="KAJ9595443.1"/>
    <property type="molecule type" value="Genomic_DNA"/>
</dbReference>
<dbReference type="AlphaFoldDB" id="A0AAD8AAH4"/>
<dbReference type="Proteomes" id="UP001233999">
    <property type="component" value="Unassembled WGS sequence"/>
</dbReference>